<gene>
    <name evidence="1" type="ORF">NCTC12742_00507</name>
</gene>
<accession>A0A3S5C3D7</accession>
<reference evidence="1 2" key="1">
    <citation type="submission" date="2018-12" db="EMBL/GenBank/DDBJ databases">
        <authorList>
            <consortium name="Pathogen Informatics"/>
        </authorList>
    </citation>
    <scope>NUCLEOTIDE SEQUENCE [LARGE SCALE GENOMIC DNA]</scope>
    <source>
        <strain evidence="1 2">NCTC12742</strain>
    </source>
</reference>
<protein>
    <submittedName>
        <fullName evidence="1">Uncharacterized protein</fullName>
    </submittedName>
</protein>
<evidence type="ECO:0000313" key="2">
    <source>
        <dbReference type="Proteomes" id="UP000272771"/>
    </source>
</evidence>
<dbReference type="AlphaFoldDB" id="A0A3S5C3D7"/>
<dbReference type="Proteomes" id="UP000272771">
    <property type="component" value="Chromosome"/>
</dbReference>
<evidence type="ECO:0000313" key="1">
    <source>
        <dbReference type="EMBL" id="VEJ50077.1"/>
    </source>
</evidence>
<keyword evidence="2" id="KW-1185">Reference proteome</keyword>
<dbReference type="EMBL" id="LR134533">
    <property type="protein sequence ID" value="VEJ50077.1"/>
    <property type="molecule type" value="Genomic_DNA"/>
</dbReference>
<organism evidence="1 2">
    <name type="scientific">Neisseria weaveri</name>
    <dbReference type="NCBI Taxonomy" id="28091"/>
    <lineage>
        <taxon>Bacteria</taxon>
        <taxon>Pseudomonadati</taxon>
        <taxon>Pseudomonadota</taxon>
        <taxon>Betaproteobacteria</taxon>
        <taxon>Neisseriales</taxon>
        <taxon>Neisseriaceae</taxon>
        <taxon>Neisseria</taxon>
    </lineage>
</organism>
<dbReference type="OrthoDB" id="9891174at2"/>
<proteinExistence type="predicted"/>
<name>A0A3S5C3D7_9NEIS</name>
<sequence length="69" mass="7973">MAELDLSRTVHCESYYDENSVTVYRNSKDDHTMVLGFEGIDVIIDDIQAIDIMNKLAHFFNYELVDLDA</sequence>
<dbReference type="RefSeq" id="WP_040669567.1">
    <property type="nucleotide sequence ID" value="NZ_CAUJRG010000004.1"/>
</dbReference>